<keyword evidence="1" id="KW-1133">Transmembrane helix</keyword>
<gene>
    <name evidence="2" type="ORF">K444DRAFT_619171</name>
</gene>
<sequence>WSVLLPQELTSHSQGPCKQAMVTCIPEYAPYLCIASLSTTLLVRAISSLNNLPIATTMLKTWGGEESDGSAGGGVKRGRKLFLQGRGEHRFITVVIRIVRSISIVIIALLPYVTIK</sequence>
<evidence type="ECO:0000313" key="3">
    <source>
        <dbReference type="Proteomes" id="UP000235371"/>
    </source>
</evidence>
<evidence type="ECO:0000313" key="2">
    <source>
        <dbReference type="EMBL" id="PMD53399.1"/>
    </source>
</evidence>
<reference evidence="2 3" key="1">
    <citation type="submission" date="2016-04" db="EMBL/GenBank/DDBJ databases">
        <title>A degradative enzymes factory behind the ericoid mycorrhizal symbiosis.</title>
        <authorList>
            <consortium name="DOE Joint Genome Institute"/>
            <person name="Martino E."/>
            <person name="Morin E."/>
            <person name="Grelet G."/>
            <person name="Kuo A."/>
            <person name="Kohler A."/>
            <person name="Daghino S."/>
            <person name="Barry K."/>
            <person name="Choi C."/>
            <person name="Cichocki N."/>
            <person name="Clum A."/>
            <person name="Copeland A."/>
            <person name="Hainaut M."/>
            <person name="Haridas S."/>
            <person name="Labutti K."/>
            <person name="Lindquist E."/>
            <person name="Lipzen A."/>
            <person name="Khouja H.-R."/>
            <person name="Murat C."/>
            <person name="Ohm R."/>
            <person name="Olson A."/>
            <person name="Spatafora J."/>
            <person name="Veneault-Fourrey C."/>
            <person name="Henrissat B."/>
            <person name="Grigoriev I."/>
            <person name="Martin F."/>
            <person name="Perotto S."/>
        </authorList>
    </citation>
    <scope>NUCLEOTIDE SEQUENCE [LARGE SCALE GENOMIC DNA]</scope>
    <source>
        <strain evidence="2 3">E</strain>
    </source>
</reference>
<feature type="transmembrane region" description="Helical" evidence="1">
    <location>
        <begin position="91"/>
        <end position="113"/>
    </location>
</feature>
<name>A0A2J6SRN4_9HELO</name>
<keyword evidence="1" id="KW-0812">Transmembrane</keyword>
<dbReference type="GeneID" id="36589545"/>
<dbReference type="AlphaFoldDB" id="A0A2J6SRN4"/>
<proteinExistence type="predicted"/>
<accession>A0A2J6SRN4</accession>
<feature type="non-terminal residue" evidence="2">
    <location>
        <position position="1"/>
    </location>
</feature>
<dbReference type="RefSeq" id="XP_024730303.1">
    <property type="nucleotide sequence ID" value="XM_024881468.1"/>
</dbReference>
<organism evidence="2 3">
    <name type="scientific">Hyaloscypha bicolor E</name>
    <dbReference type="NCBI Taxonomy" id="1095630"/>
    <lineage>
        <taxon>Eukaryota</taxon>
        <taxon>Fungi</taxon>
        <taxon>Dikarya</taxon>
        <taxon>Ascomycota</taxon>
        <taxon>Pezizomycotina</taxon>
        <taxon>Leotiomycetes</taxon>
        <taxon>Helotiales</taxon>
        <taxon>Hyaloscyphaceae</taxon>
        <taxon>Hyaloscypha</taxon>
        <taxon>Hyaloscypha bicolor</taxon>
    </lineage>
</organism>
<keyword evidence="1" id="KW-0472">Membrane</keyword>
<protein>
    <submittedName>
        <fullName evidence="2">Uncharacterized protein</fullName>
    </submittedName>
</protein>
<evidence type="ECO:0000256" key="1">
    <source>
        <dbReference type="SAM" id="Phobius"/>
    </source>
</evidence>
<dbReference type="EMBL" id="KZ613883">
    <property type="protein sequence ID" value="PMD53399.1"/>
    <property type="molecule type" value="Genomic_DNA"/>
</dbReference>
<dbReference type="Proteomes" id="UP000235371">
    <property type="component" value="Unassembled WGS sequence"/>
</dbReference>
<keyword evidence="3" id="KW-1185">Reference proteome</keyword>
<dbReference type="InParanoid" id="A0A2J6SRN4"/>